<comment type="function">
    <text evidence="10">Catalyzes the oxidation of sulfhydryl groups in peptide and protein thiols to disulfides with the reduction of oxygen to hydrogen peroxide.</text>
</comment>
<name>A0A6P8I870_ACTTE</name>
<comment type="similarity">
    <text evidence="2 10">Belongs to the quiescin-sulfhydryl oxidase (QSOX) family.</text>
</comment>
<dbReference type="Gene3D" id="1.20.120.1960">
    <property type="entry name" value="QSOX sulfhydryl oxidase domain"/>
    <property type="match status" value="1"/>
</dbReference>
<feature type="domain" description="ERV/ALR sulfhydryl oxidase" evidence="12">
    <location>
        <begin position="406"/>
        <end position="511"/>
    </location>
</feature>
<dbReference type="GeneID" id="116296918"/>
<dbReference type="InterPro" id="IPR040986">
    <property type="entry name" value="QSOX_FAD-bd_dom"/>
</dbReference>
<dbReference type="Gene3D" id="1.20.120.310">
    <property type="entry name" value="ERV/ALR sulfhydryl oxidase domain"/>
    <property type="match status" value="1"/>
</dbReference>
<dbReference type="FunFam" id="3.40.30.10:FF:000073">
    <property type="entry name" value="Sulfhydryl oxidase"/>
    <property type="match status" value="1"/>
</dbReference>
<dbReference type="FunCoup" id="A0A6P8I870">
    <property type="interactions" value="1275"/>
</dbReference>
<dbReference type="AlphaFoldDB" id="A0A6P8I870"/>
<dbReference type="RefSeq" id="XP_031560890.1">
    <property type="nucleotide sequence ID" value="XM_031705030.1"/>
</dbReference>
<evidence type="ECO:0000313" key="15">
    <source>
        <dbReference type="RefSeq" id="XP_031560890.1"/>
    </source>
</evidence>
<dbReference type="FunFam" id="1.20.120.310:FF:000001">
    <property type="entry name" value="Sulfhydryl oxidase"/>
    <property type="match status" value="1"/>
</dbReference>
<evidence type="ECO:0000256" key="2">
    <source>
        <dbReference type="ARBA" id="ARBA00006041"/>
    </source>
</evidence>
<evidence type="ECO:0000256" key="3">
    <source>
        <dbReference type="ARBA" id="ARBA00022630"/>
    </source>
</evidence>
<dbReference type="SUPFAM" id="SSF52833">
    <property type="entry name" value="Thioredoxin-like"/>
    <property type="match status" value="1"/>
</dbReference>
<keyword evidence="10" id="KW-1133">Transmembrane helix</keyword>
<comment type="cofactor">
    <cofactor evidence="1 10">
        <name>FAD</name>
        <dbReference type="ChEBI" id="CHEBI:57692"/>
    </cofactor>
</comment>
<dbReference type="EC" id="1.8.3.2" evidence="10"/>
<dbReference type="GO" id="GO:0003756">
    <property type="term" value="F:protein disulfide isomerase activity"/>
    <property type="evidence" value="ECO:0007669"/>
    <property type="project" value="TreeGrafter"/>
</dbReference>
<evidence type="ECO:0000256" key="7">
    <source>
        <dbReference type="ARBA" id="ARBA00023157"/>
    </source>
</evidence>
<evidence type="ECO:0000256" key="5">
    <source>
        <dbReference type="ARBA" id="ARBA00022827"/>
    </source>
</evidence>
<dbReference type="SUPFAM" id="SSF69000">
    <property type="entry name" value="FAD-dependent thiol oxidase"/>
    <property type="match status" value="1"/>
</dbReference>
<keyword evidence="10" id="KW-0472">Membrane</keyword>
<dbReference type="GO" id="GO:0000139">
    <property type="term" value="C:Golgi membrane"/>
    <property type="evidence" value="ECO:0007669"/>
    <property type="project" value="TreeGrafter"/>
</dbReference>
<feature type="signal peptide" evidence="11">
    <location>
        <begin position="1"/>
        <end position="26"/>
    </location>
</feature>
<dbReference type="CDD" id="cd02992">
    <property type="entry name" value="PDI_a_QSOX"/>
    <property type="match status" value="1"/>
</dbReference>
<dbReference type="PANTHER" id="PTHR22897">
    <property type="entry name" value="QUIESCIN Q6-RELATED SULFHYDRYL OXIDASE"/>
    <property type="match status" value="1"/>
</dbReference>
<proteinExistence type="inferred from homology"/>
<dbReference type="Pfam" id="PF00085">
    <property type="entry name" value="Thioredoxin"/>
    <property type="match status" value="1"/>
</dbReference>
<keyword evidence="14" id="KW-1185">Reference proteome</keyword>
<evidence type="ECO:0000256" key="6">
    <source>
        <dbReference type="ARBA" id="ARBA00023002"/>
    </source>
</evidence>
<keyword evidence="5 10" id="KW-0274">FAD</keyword>
<dbReference type="PROSITE" id="PS51352">
    <property type="entry name" value="THIOREDOXIN_2"/>
    <property type="match status" value="1"/>
</dbReference>
<protein>
    <recommendedName>
        <fullName evidence="10">Sulfhydryl oxidase</fullName>
        <ecNumber evidence="10">1.8.3.2</ecNumber>
    </recommendedName>
</protein>
<dbReference type="PROSITE" id="PS00194">
    <property type="entry name" value="THIOREDOXIN_1"/>
    <property type="match status" value="1"/>
</dbReference>
<evidence type="ECO:0000256" key="4">
    <source>
        <dbReference type="ARBA" id="ARBA00022729"/>
    </source>
</evidence>
<reference evidence="15" key="1">
    <citation type="submission" date="2025-08" db="UniProtKB">
        <authorList>
            <consortium name="RefSeq"/>
        </authorList>
    </citation>
    <scope>IDENTIFICATION</scope>
    <source>
        <tissue evidence="15">Tentacle</tissue>
    </source>
</reference>
<dbReference type="InterPro" id="IPR017905">
    <property type="entry name" value="ERV/ALR_sulphydryl_oxidase"/>
</dbReference>
<evidence type="ECO:0000256" key="8">
    <source>
        <dbReference type="ARBA" id="ARBA00023180"/>
    </source>
</evidence>
<dbReference type="InParanoid" id="A0A6P8I870"/>
<evidence type="ECO:0000259" key="12">
    <source>
        <dbReference type="PROSITE" id="PS51324"/>
    </source>
</evidence>
<gene>
    <name evidence="15" type="primary">LOC116296918</name>
</gene>
<dbReference type="KEGG" id="aten:116296918"/>
<keyword evidence="3 10" id="KW-0285">Flavoprotein</keyword>
<dbReference type="Pfam" id="PF18108">
    <property type="entry name" value="QSOX_Trx1"/>
    <property type="match status" value="1"/>
</dbReference>
<dbReference type="OrthoDB" id="59470at2759"/>
<dbReference type="InterPro" id="IPR041269">
    <property type="entry name" value="QSOX_Trx1"/>
</dbReference>
<dbReference type="InterPro" id="IPR039798">
    <property type="entry name" value="Sulfhydryl_oxidase"/>
</dbReference>
<dbReference type="Gene3D" id="3.40.30.10">
    <property type="entry name" value="Glutaredoxin"/>
    <property type="match status" value="2"/>
</dbReference>
<sequence>MAAGVSILQYALLFIAIFFILQPCQARLYSVHDDIILLDNSTIHSVIYDSPVAWIVEFYSSWCGHCQAFAPTWKKLAQVARDWQSVIQVAALDCAEERNMQTCRDFHIDEYPTIKFFNASEKDRKNLGKNFKEYTKEDKTFLNLLHTMVNVVESQTQLAHPAPNFAPCTDEYVREFEAGRSKYQTLVLIFEEPYSYIGKEIALDMMKFPEVDVRRFINKKSPLLEKYRVNMKRLPLLIKFERDGRFRELSRMKRNHAEFKKALHSYDFKVKSFPPIEAVEKAMDHFSDLHHQRLGNEKHTGSSSEVYMLDMVSSLSFMIWNEVPNKPIIKNKAYLALKNFAGLVAECFPGKSSVRMFFSKLHTRLSARLFGNKMTSDYFLGLVNRIQQPGHAYLTKKHRWHACQGSKAQYRGYPCSLWTLFHTLTVNCGSKRKANGEEDDGLKTLSYIRDYIKNFFGCTSCVKHFTDMAKNIENEVTTHDDAILWLWEGHNKANKRLHNKPSEDPAHPKIQFPSPEMCKDCHKKDGSWNRKVVLQFLKNHYGVDNIRIKPPANVPAELEDVDQVSKPTFLTTAFSLGLNQYDTSLCLVVYTAIGLVFVAMYVYFIRRRRRKRPYKYHIHTP</sequence>
<evidence type="ECO:0000313" key="14">
    <source>
        <dbReference type="Proteomes" id="UP000515163"/>
    </source>
</evidence>
<dbReference type="Pfam" id="PF04777">
    <property type="entry name" value="Evr1_Alr"/>
    <property type="match status" value="1"/>
</dbReference>
<keyword evidence="7" id="KW-1015">Disulfide bond</keyword>
<dbReference type="GO" id="GO:0016971">
    <property type="term" value="F:flavin-dependent sulfhydryl oxidase activity"/>
    <property type="evidence" value="ECO:0007669"/>
    <property type="project" value="InterPro"/>
</dbReference>
<evidence type="ECO:0000259" key="13">
    <source>
        <dbReference type="PROSITE" id="PS51352"/>
    </source>
</evidence>
<keyword evidence="6 10" id="KW-0560">Oxidoreductase</keyword>
<feature type="chain" id="PRO_5027621113" description="Sulfhydryl oxidase" evidence="11">
    <location>
        <begin position="27"/>
        <end position="621"/>
    </location>
</feature>
<dbReference type="Proteomes" id="UP000515163">
    <property type="component" value="Unplaced"/>
</dbReference>
<feature type="domain" description="Thioredoxin" evidence="13">
    <location>
        <begin position="10"/>
        <end position="150"/>
    </location>
</feature>
<dbReference type="InterPro" id="IPR017937">
    <property type="entry name" value="Thioredoxin_CS"/>
</dbReference>
<comment type="catalytic activity">
    <reaction evidence="9 10">
        <text>2 R'C(R)SH + O2 = R'C(R)S-S(R)CR' + H2O2</text>
        <dbReference type="Rhea" id="RHEA:17357"/>
        <dbReference type="ChEBI" id="CHEBI:15379"/>
        <dbReference type="ChEBI" id="CHEBI:16240"/>
        <dbReference type="ChEBI" id="CHEBI:16520"/>
        <dbReference type="ChEBI" id="CHEBI:17412"/>
        <dbReference type="EC" id="1.8.3.2"/>
    </reaction>
</comment>
<accession>A0A6P8I870</accession>
<dbReference type="InterPro" id="IPR013766">
    <property type="entry name" value="Thioredoxin_domain"/>
</dbReference>
<evidence type="ECO:0000256" key="10">
    <source>
        <dbReference type="RuleBase" id="RU371123"/>
    </source>
</evidence>
<dbReference type="InterPro" id="IPR036774">
    <property type="entry name" value="ERV/ALR_sulphydryl_oxid_sf"/>
</dbReference>
<keyword evidence="4 11" id="KW-0732">Signal</keyword>
<evidence type="ECO:0000256" key="1">
    <source>
        <dbReference type="ARBA" id="ARBA00001974"/>
    </source>
</evidence>
<feature type="transmembrane region" description="Helical" evidence="10">
    <location>
        <begin position="587"/>
        <end position="605"/>
    </location>
</feature>
<dbReference type="Pfam" id="PF18371">
    <property type="entry name" value="FAD_SOX"/>
    <property type="match status" value="1"/>
</dbReference>
<dbReference type="PROSITE" id="PS51324">
    <property type="entry name" value="ERV_ALR"/>
    <property type="match status" value="1"/>
</dbReference>
<organism evidence="14 15">
    <name type="scientific">Actinia tenebrosa</name>
    <name type="common">Australian red waratah sea anemone</name>
    <dbReference type="NCBI Taxonomy" id="6105"/>
    <lineage>
        <taxon>Eukaryota</taxon>
        <taxon>Metazoa</taxon>
        <taxon>Cnidaria</taxon>
        <taxon>Anthozoa</taxon>
        <taxon>Hexacorallia</taxon>
        <taxon>Actiniaria</taxon>
        <taxon>Actiniidae</taxon>
        <taxon>Actinia</taxon>
    </lineage>
</organism>
<keyword evidence="10" id="KW-0812">Transmembrane</keyword>
<keyword evidence="8" id="KW-0325">Glycoprotein</keyword>
<dbReference type="InterPro" id="IPR036249">
    <property type="entry name" value="Thioredoxin-like_sf"/>
</dbReference>
<dbReference type="InterPro" id="IPR042568">
    <property type="entry name" value="QSOX_FAD-bd_sf"/>
</dbReference>
<dbReference type="GO" id="GO:0005615">
    <property type="term" value="C:extracellular space"/>
    <property type="evidence" value="ECO:0007669"/>
    <property type="project" value="TreeGrafter"/>
</dbReference>
<evidence type="ECO:0000256" key="11">
    <source>
        <dbReference type="SAM" id="SignalP"/>
    </source>
</evidence>
<dbReference type="GO" id="GO:0006457">
    <property type="term" value="P:protein folding"/>
    <property type="evidence" value="ECO:0007669"/>
    <property type="project" value="TreeGrafter"/>
</dbReference>
<dbReference type="PANTHER" id="PTHR22897:SF8">
    <property type="entry name" value="SULFHYDRYL OXIDASE"/>
    <property type="match status" value="1"/>
</dbReference>
<evidence type="ECO:0000256" key="9">
    <source>
        <dbReference type="ARBA" id="ARBA00048864"/>
    </source>
</evidence>